<dbReference type="InterPro" id="IPR005747">
    <property type="entry name" value="MutS2"/>
</dbReference>
<feature type="compositionally biased region" description="Low complexity" evidence="4">
    <location>
        <begin position="44"/>
        <end position="55"/>
    </location>
</feature>
<keyword evidence="1" id="KW-0547">Nucleotide-binding</keyword>
<feature type="domain" description="DNA mismatch repair proteins mutS family" evidence="5">
    <location>
        <begin position="503"/>
        <end position="519"/>
    </location>
</feature>
<dbReference type="InterPro" id="IPR000432">
    <property type="entry name" value="DNA_mismatch_repair_MutS_C"/>
</dbReference>
<comment type="caution">
    <text evidence="6">The sequence shown here is derived from an EMBL/GenBank/DDBJ whole genome shotgun (WGS) entry which is preliminary data.</text>
</comment>
<dbReference type="AlphaFoldDB" id="A0A8X8Z4Y3"/>
<evidence type="ECO:0000313" key="6">
    <source>
        <dbReference type="EMBL" id="KAG6391976.1"/>
    </source>
</evidence>
<dbReference type="Pfam" id="PF00488">
    <property type="entry name" value="MutS_V"/>
    <property type="match status" value="1"/>
</dbReference>
<dbReference type="Gene3D" id="3.40.50.300">
    <property type="entry name" value="P-loop containing nucleotide triphosphate hydrolases"/>
    <property type="match status" value="1"/>
</dbReference>
<dbReference type="InterPro" id="IPR045076">
    <property type="entry name" value="MutS"/>
</dbReference>
<dbReference type="SUPFAM" id="SSF52540">
    <property type="entry name" value="P-loop containing nucleoside triphosphate hydrolases"/>
    <property type="match status" value="1"/>
</dbReference>
<dbReference type="GO" id="GO:0045910">
    <property type="term" value="P:negative regulation of DNA recombination"/>
    <property type="evidence" value="ECO:0007669"/>
    <property type="project" value="InterPro"/>
</dbReference>
<feature type="compositionally biased region" description="Low complexity" evidence="4">
    <location>
        <begin position="387"/>
        <end position="396"/>
    </location>
</feature>
<dbReference type="EMBL" id="PNBA02000018">
    <property type="protein sequence ID" value="KAG6391976.1"/>
    <property type="molecule type" value="Genomic_DNA"/>
</dbReference>
<keyword evidence="3" id="KW-0238">DNA-binding</keyword>
<evidence type="ECO:0000313" key="7">
    <source>
        <dbReference type="Proteomes" id="UP000298416"/>
    </source>
</evidence>
<reference evidence="6" key="1">
    <citation type="submission" date="2018-01" db="EMBL/GenBank/DDBJ databases">
        <authorList>
            <person name="Mao J.F."/>
        </authorList>
    </citation>
    <scope>NUCLEOTIDE SEQUENCE</scope>
    <source>
        <strain evidence="6">Huo1</strain>
        <tissue evidence="6">Leaf</tissue>
    </source>
</reference>
<evidence type="ECO:0000256" key="3">
    <source>
        <dbReference type="ARBA" id="ARBA00023125"/>
    </source>
</evidence>
<keyword evidence="2" id="KW-0067">ATP-binding</keyword>
<dbReference type="PANTHER" id="PTHR48466:SF1">
    <property type="entry name" value="SMR DOMAIN-CONTAINING PROTEIN"/>
    <property type="match status" value="1"/>
</dbReference>
<sequence>MQAWSIFSPWRPPEMHPISWPEVPRCNAAQLQYLSEFHTPRNLPQQHPRYQQHRPNSGQSPLPLRNISRATASPDPRLADSLQSEALKILEWPSLCNQLSAFTSTSMGLAAAQSARIPLGRTPTETRRLLDQTSAALTMPRPLDFSGIQDVSRIVDASVAGTMLMIGELCSVRRTLRLARSLIQQLEEIASHSSSYHRCSPLLEILRDCDFLVELERRIEFCVDCNFSLVLDQASEELEMIRSERKLNMENLEAMLKKKSSQVFQAGGIDRPLVTKRRTEGGREAVELNNLEVSLSNSEKMEEQAILSYLSSEISEASVQIKYLLDRVLEVDLAFARAAHAQWMNGVCPNFSAVGCQNSEHNSLLVNVSSIRHPLLLESSLRNISTLSTSRSSSSNQETGVRKSGMLPGDLDFPVPIDIKIGSGVRVIVISGPNTGGKTASMKTLGLVSIMLKAGMYLPAQNHPQLPWFDLVLADIGDHQNLSTFSGHISRICNILKVATERSLVLLDELGSGTDPSEGVALSASIMHYLKERVNLAVVTTHYADLTRLKEKDAKFENAAMEFSLESLQPTYRIIWGSMGESNAFSIAKTIGFDGRIIERAQSWVKKLTPEKMQKLNTLLYQSLLEERNELEIQEKKAASLHSDVLRLYHEIHDEAVDLDVREAALKANETKMIQKELKVVKAEIDTVVQEFEKQLKITDPEDFNILLKESESSIASIVQAHQPSGDDFVDRNATSSFYVPQIGEQIVIKDLGDKVATVVEAPSADNTVLVQYGKIRVRVNLSSINAVAANGALASAPQPRRKTLKNTVDLRGMRFEEATFNIEMAINSRGPNSVLFIIHGMGTGRNIRMSRGCGCEVSASFLCHSRMLAVFEKSVLKPPEELCFQSVVVMDDIFCLLCRALHNTFNMRRFSRQDAEAMIIVEAYKDIT</sequence>
<dbReference type="SMART" id="SM00533">
    <property type="entry name" value="MUTSd"/>
    <property type="match status" value="1"/>
</dbReference>
<dbReference type="GO" id="GO:0016887">
    <property type="term" value="F:ATP hydrolysis activity"/>
    <property type="evidence" value="ECO:0007669"/>
    <property type="project" value="InterPro"/>
</dbReference>
<dbReference type="PROSITE" id="PS00486">
    <property type="entry name" value="DNA_MISMATCH_REPAIR_2"/>
    <property type="match status" value="1"/>
</dbReference>
<dbReference type="InterPro" id="IPR007696">
    <property type="entry name" value="DNA_mismatch_repair_MutS_core"/>
</dbReference>
<evidence type="ECO:0000256" key="4">
    <source>
        <dbReference type="SAM" id="MobiDB-lite"/>
    </source>
</evidence>
<name>A0A8X8Z4Y3_SALSN</name>
<proteinExistence type="predicted"/>
<protein>
    <recommendedName>
        <fullName evidence="5">DNA mismatch repair proteins mutS family domain-containing protein</fullName>
    </recommendedName>
</protein>
<dbReference type="InterPro" id="IPR027417">
    <property type="entry name" value="P-loop_NTPase"/>
</dbReference>
<organism evidence="6">
    <name type="scientific">Salvia splendens</name>
    <name type="common">Scarlet sage</name>
    <dbReference type="NCBI Taxonomy" id="180675"/>
    <lineage>
        <taxon>Eukaryota</taxon>
        <taxon>Viridiplantae</taxon>
        <taxon>Streptophyta</taxon>
        <taxon>Embryophyta</taxon>
        <taxon>Tracheophyta</taxon>
        <taxon>Spermatophyta</taxon>
        <taxon>Magnoliopsida</taxon>
        <taxon>eudicotyledons</taxon>
        <taxon>Gunneridae</taxon>
        <taxon>Pentapetalae</taxon>
        <taxon>asterids</taxon>
        <taxon>lamiids</taxon>
        <taxon>Lamiales</taxon>
        <taxon>Lamiaceae</taxon>
        <taxon>Nepetoideae</taxon>
        <taxon>Mentheae</taxon>
        <taxon>Salviinae</taxon>
        <taxon>Salvia</taxon>
        <taxon>Salvia subgen. Calosphace</taxon>
        <taxon>core Calosphace</taxon>
    </lineage>
</organism>
<feature type="region of interest" description="Disordered" evidence="4">
    <location>
        <begin position="41"/>
        <end position="77"/>
    </location>
</feature>
<dbReference type="Proteomes" id="UP000298416">
    <property type="component" value="Unassembled WGS sequence"/>
</dbReference>
<dbReference type="GO" id="GO:0140664">
    <property type="term" value="F:ATP-dependent DNA damage sensor activity"/>
    <property type="evidence" value="ECO:0007669"/>
    <property type="project" value="InterPro"/>
</dbReference>
<dbReference type="SMART" id="SM00534">
    <property type="entry name" value="MUTSac"/>
    <property type="match status" value="1"/>
</dbReference>
<reference evidence="6" key="2">
    <citation type="submission" date="2020-08" db="EMBL/GenBank/DDBJ databases">
        <title>Plant Genome Project.</title>
        <authorList>
            <person name="Zhang R.-G."/>
        </authorList>
    </citation>
    <scope>NUCLEOTIDE SEQUENCE</scope>
    <source>
        <strain evidence="6">Huo1</strain>
        <tissue evidence="6">Leaf</tissue>
    </source>
</reference>
<dbReference type="SUPFAM" id="SSF48334">
    <property type="entry name" value="DNA repair protein MutS, domain III"/>
    <property type="match status" value="1"/>
</dbReference>
<dbReference type="GO" id="GO:0006298">
    <property type="term" value="P:mismatch repair"/>
    <property type="evidence" value="ECO:0007669"/>
    <property type="project" value="InterPro"/>
</dbReference>
<dbReference type="GO" id="GO:0005524">
    <property type="term" value="F:ATP binding"/>
    <property type="evidence" value="ECO:0007669"/>
    <property type="project" value="UniProtKB-KW"/>
</dbReference>
<dbReference type="PIRSF" id="PIRSF005814">
    <property type="entry name" value="MutS_YshD"/>
    <property type="match status" value="1"/>
</dbReference>
<feature type="region of interest" description="Disordered" evidence="4">
    <location>
        <begin position="387"/>
        <end position="407"/>
    </location>
</feature>
<dbReference type="GO" id="GO:0004519">
    <property type="term" value="F:endonuclease activity"/>
    <property type="evidence" value="ECO:0007669"/>
    <property type="project" value="UniProtKB-KW"/>
</dbReference>
<accession>A0A8X8Z4Y3</accession>
<evidence type="ECO:0000259" key="5">
    <source>
        <dbReference type="PROSITE" id="PS00486"/>
    </source>
</evidence>
<evidence type="ECO:0000256" key="2">
    <source>
        <dbReference type="ARBA" id="ARBA00022840"/>
    </source>
</evidence>
<gene>
    <name evidence="6" type="ORF">SASPL_146178</name>
</gene>
<dbReference type="GO" id="GO:0030983">
    <property type="term" value="F:mismatched DNA binding"/>
    <property type="evidence" value="ECO:0007669"/>
    <property type="project" value="InterPro"/>
</dbReference>
<dbReference type="PANTHER" id="PTHR48466">
    <property type="entry name" value="OS10G0509000 PROTEIN-RELATED"/>
    <property type="match status" value="1"/>
</dbReference>
<keyword evidence="7" id="KW-1185">Reference proteome</keyword>
<evidence type="ECO:0000256" key="1">
    <source>
        <dbReference type="ARBA" id="ARBA00022741"/>
    </source>
</evidence>
<dbReference type="InterPro" id="IPR036187">
    <property type="entry name" value="DNA_mismatch_repair_MutS_sf"/>
</dbReference>
<dbReference type="NCBIfam" id="TIGR01069">
    <property type="entry name" value="mutS2"/>
    <property type="match status" value="1"/>
</dbReference>